<sequence length="347" mass="38548">MRYYDIQIFAPPDKNGNPAKLFKQYSSLKNGVFNPGNLMIEFDIQRFGESTPMGQSCITIWGIGPKDMQQARQNMFGMTIKMWVGMSKGLPLAKPAQQGLVLEGTVWQVLGNWQGTELRTDLIVTAGAVSAVNSAPLAPINLTLPWNKGIKLSVALTQCFQNMGGDYRFSISISDRLVNNYDSSMFCGSLSELATKLKVLSKNIIKDGKYSGVEITVVNGKEIRVFDNDIENQIDKESKKSTSYRRQNPIQIEFTDLVGQPTWVQFGTVSIPCVMRSDIQVGDYIRMPKDSRPMIQASSYSQFRDDAAFTGDFLVSSVRLLGNSRQPDANSWVTVIEAHPDIKLGSS</sequence>
<dbReference type="EMBL" id="UGYN01000002">
    <property type="protein sequence ID" value="SUI42925.1"/>
    <property type="molecule type" value="Genomic_DNA"/>
</dbReference>
<reference evidence="1 2" key="1">
    <citation type="submission" date="2018-06" db="EMBL/GenBank/DDBJ databases">
        <authorList>
            <consortium name="Pathogen Informatics"/>
            <person name="Doyle S."/>
        </authorList>
    </citation>
    <scope>NUCLEOTIDE SEQUENCE [LARGE SCALE GENOMIC DNA]</scope>
    <source>
        <strain evidence="1 2">NCTC11544</strain>
    </source>
</reference>
<evidence type="ECO:0000313" key="2">
    <source>
        <dbReference type="Proteomes" id="UP000255529"/>
    </source>
</evidence>
<organism evidence="1 2">
    <name type="scientific">Serratia quinivorans</name>
    <dbReference type="NCBI Taxonomy" id="137545"/>
    <lineage>
        <taxon>Bacteria</taxon>
        <taxon>Pseudomonadati</taxon>
        <taxon>Pseudomonadota</taxon>
        <taxon>Gammaproteobacteria</taxon>
        <taxon>Enterobacterales</taxon>
        <taxon>Yersiniaceae</taxon>
        <taxon>Serratia</taxon>
    </lineage>
</organism>
<dbReference type="RefSeq" id="WP_115182626.1">
    <property type="nucleotide sequence ID" value="NZ_CAMKUF010000001.1"/>
</dbReference>
<proteinExistence type="predicted"/>
<evidence type="ECO:0000313" key="1">
    <source>
        <dbReference type="EMBL" id="SUI42925.1"/>
    </source>
</evidence>
<gene>
    <name evidence="1" type="ORF">NCTC11544_00054</name>
</gene>
<accession>A0A379YCR8</accession>
<protein>
    <submittedName>
        <fullName evidence="1">Uncharacterized protein</fullName>
    </submittedName>
</protein>
<name>A0A379YCR8_9GAMM</name>
<dbReference type="AlphaFoldDB" id="A0A379YCR8"/>
<dbReference type="Proteomes" id="UP000255529">
    <property type="component" value="Unassembled WGS sequence"/>
</dbReference>